<dbReference type="Proteomes" id="UP001500131">
    <property type="component" value="Unassembled WGS sequence"/>
</dbReference>
<dbReference type="Gene3D" id="3.60.20.10">
    <property type="entry name" value="Glutamine Phosphoribosylpyrophosphate, subunit 1, domain 1"/>
    <property type="match status" value="1"/>
</dbReference>
<sequence>MLATVSRNISAVLPNLSTVSATQYAPLPTLCPRVGFPSPPTSPYLCTHLILTCTPIYTCLLSVNGGDRCRLYRDYKSKQQISRTLIQFRSSNTGIHTRSALPPAPTRLTFIRNHTRTSSPSLVTANMASGGSIVAIKYNGGVLMAADTLLSYGSLAKWPNIPRIKLLGGHS</sequence>
<gene>
    <name evidence="1" type="ORF">Q4I31_003433</name>
</gene>
<proteinExistence type="predicted"/>
<dbReference type="InterPro" id="IPR029055">
    <property type="entry name" value="Ntn_hydrolases_N"/>
</dbReference>
<feature type="non-terminal residue" evidence="1">
    <location>
        <position position="171"/>
    </location>
</feature>
<dbReference type="GO" id="GO:0005839">
    <property type="term" value="C:proteasome core complex"/>
    <property type="evidence" value="ECO:0007669"/>
    <property type="project" value="InterPro"/>
</dbReference>
<keyword evidence="1" id="KW-0647">Proteasome</keyword>
<evidence type="ECO:0000313" key="1">
    <source>
        <dbReference type="EMBL" id="KAL0506504.1"/>
    </source>
</evidence>
<dbReference type="Pfam" id="PF00227">
    <property type="entry name" value="Proteasome"/>
    <property type="match status" value="1"/>
</dbReference>
<comment type="caution">
    <text evidence="1">The sequence shown here is derived from an EMBL/GenBank/DDBJ whole genome shotgun (WGS) entry which is preliminary data.</text>
</comment>
<dbReference type="SUPFAM" id="SSF56235">
    <property type="entry name" value="N-terminal nucleophile aminohydrolases (Ntn hydrolases)"/>
    <property type="match status" value="1"/>
</dbReference>
<name>A0AAW3AHI4_9TRYP</name>
<keyword evidence="2" id="KW-1185">Reference proteome</keyword>
<dbReference type="InterPro" id="IPR001353">
    <property type="entry name" value="Proteasome_sua/b"/>
</dbReference>
<reference evidence="1 2" key="1">
    <citation type="submission" date="2024-02" db="EMBL/GenBank/DDBJ databases">
        <title>FIRST GENOME SEQUENCES OF Leishmania (Viannia) shawi, Leishmania (Viannia) lindenbergi AND Leishmania (Viannia) utingensis.</title>
        <authorList>
            <person name="Resadore F."/>
            <person name="Custodio M.G.F."/>
            <person name="Boite M.C."/>
            <person name="Cupolillo E."/>
            <person name="Ferreira G.E.M."/>
        </authorList>
    </citation>
    <scope>NUCLEOTIDE SEQUENCE [LARGE SCALE GENOMIC DNA]</scope>
    <source>
        <strain evidence="1 2">MHOM/BR/1966/M15733</strain>
    </source>
</reference>
<dbReference type="AlphaFoldDB" id="A0AAW3AHI4"/>
<evidence type="ECO:0000313" key="2">
    <source>
        <dbReference type="Proteomes" id="UP001500131"/>
    </source>
</evidence>
<dbReference type="EMBL" id="JBAMZK010000021">
    <property type="protein sequence ID" value="KAL0506504.1"/>
    <property type="molecule type" value="Genomic_DNA"/>
</dbReference>
<organism evidence="1 2">
    <name type="scientific">Leishmania lindenbergi</name>
    <dbReference type="NCBI Taxonomy" id="651832"/>
    <lineage>
        <taxon>Eukaryota</taxon>
        <taxon>Discoba</taxon>
        <taxon>Euglenozoa</taxon>
        <taxon>Kinetoplastea</taxon>
        <taxon>Metakinetoplastina</taxon>
        <taxon>Trypanosomatida</taxon>
        <taxon>Trypanosomatidae</taxon>
        <taxon>Leishmaniinae</taxon>
        <taxon>Leishmania</taxon>
    </lineage>
</organism>
<dbReference type="GO" id="GO:0051603">
    <property type="term" value="P:proteolysis involved in protein catabolic process"/>
    <property type="evidence" value="ECO:0007669"/>
    <property type="project" value="InterPro"/>
</dbReference>
<protein>
    <submittedName>
        <fullName evidence="1">Proteasome subunit</fullName>
    </submittedName>
</protein>
<accession>A0AAW3AHI4</accession>